<keyword evidence="3" id="KW-1185">Reference proteome</keyword>
<organism evidence="2 3">
    <name type="scientific">Apatococcus lobatus</name>
    <dbReference type="NCBI Taxonomy" id="904363"/>
    <lineage>
        <taxon>Eukaryota</taxon>
        <taxon>Viridiplantae</taxon>
        <taxon>Chlorophyta</taxon>
        <taxon>core chlorophytes</taxon>
        <taxon>Trebouxiophyceae</taxon>
        <taxon>Chlorellales</taxon>
        <taxon>Chlorellaceae</taxon>
        <taxon>Apatococcus</taxon>
    </lineage>
</organism>
<feature type="region of interest" description="Disordered" evidence="1">
    <location>
        <begin position="64"/>
        <end position="93"/>
    </location>
</feature>
<reference evidence="2 3" key="1">
    <citation type="journal article" date="2024" name="Nat. Commun.">
        <title>Phylogenomics reveals the evolutionary origins of lichenization in chlorophyte algae.</title>
        <authorList>
            <person name="Puginier C."/>
            <person name="Libourel C."/>
            <person name="Otte J."/>
            <person name="Skaloud P."/>
            <person name="Haon M."/>
            <person name="Grisel S."/>
            <person name="Petersen M."/>
            <person name="Berrin J.G."/>
            <person name="Delaux P.M."/>
            <person name="Dal Grande F."/>
            <person name="Keller J."/>
        </authorList>
    </citation>
    <scope>NUCLEOTIDE SEQUENCE [LARGE SCALE GENOMIC DNA]</scope>
    <source>
        <strain evidence="2 3">SAG 2145</strain>
    </source>
</reference>
<evidence type="ECO:0000313" key="3">
    <source>
        <dbReference type="Proteomes" id="UP001438707"/>
    </source>
</evidence>
<name>A0AAW1PZI0_9CHLO</name>
<sequence>MSLTAPRRGGPVIPVSITVCAVQQSNSMGRAGRASEKSGSPVKTFLGKAIPSLVTIFGPAGSLPLPKPTLAPTSPPTLEPLGDEVTWDGAPNS</sequence>
<gene>
    <name evidence="2" type="ORF">WJX74_010767</name>
</gene>
<dbReference type="EMBL" id="JALJOS010000050">
    <property type="protein sequence ID" value="KAK9819146.1"/>
    <property type="molecule type" value="Genomic_DNA"/>
</dbReference>
<comment type="caution">
    <text evidence="2">The sequence shown here is derived from an EMBL/GenBank/DDBJ whole genome shotgun (WGS) entry which is preliminary data.</text>
</comment>
<proteinExistence type="predicted"/>
<evidence type="ECO:0000313" key="2">
    <source>
        <dbReference type="EMBL" id="KAK9819146.1"/>
    </source>
</evidence>
<dbReference type="AlphaFoldDB" id="A0AAW1PZI0"/>
<protein>
    <submittedName>
        <fullName evidence="2">Uncharacterized protein</fullName>
    </submittedName>
</protein>
<accession>A0AAW1PZI0</accession>
<dbReference type="Proteomes" id="UP001438707">
    <property type="component" value="Unassembled WGS sequence"/>
</dbReference>
<feature type="compositionally biased region" description="Pro residues" evidence="1">
    <location>
        <begin position="65"/>
        <end position="78"/>
    </location>
</feature>
<evidence type="ECO:0000256" key="1">
    <source>
        <dbReference type="SAM" id="MobiDB-lite"/>
    </source>
</evidence>